<gene>
    <name evidence="3" type="ORF">DES47_1038</name>
</gene>
<proteinExistence type="predicted"/>
<protein>
    <submittedName>
        <fullName evidence="3">Urease accessory protein</fullName>
    </submittedName>
</protein>
<organism evidence="3 4">
    <name type="scientific">Roseateles toxinivorans</name>
    <dbReference type="NCBI Taxonomy" id="270368"/>
    <lineage>
        <taxon>Bacteria</taxon>
        <taxon>Pseudomonadati</taxon>
        <taxon>Pseudomonadota</taxon>
        <taxon>Betaproteobacteria</taxon>
        <taxon>Burkholderiales</taxon>
        <taxon>Sphaerotilaceae</taxon>
        <taxon>Roseateles</taxon>
    </lineage>
</organism>
<evidence type="ECO:0000313" key="4">
    <source>
        <dbReference type="Proteomes" id="UP000295361"/>
    </source>
</evidence>
<dbReference type="AlphaFoldDB" id="A0A4R6QLT7"/>
<dbReference type="RefSeq" id="WP_133700841.1">
    <property type="nucleotide sequence ID" value="NZ_SNXS01000003.1"/>
</dbReference>
<sequence length="189" mass="19070">MRYPIPKSLAAAMLLLPALAFAHAGHADSSLLAGLMHPFTGLDHLLAIVGVGLWGARHGGSFSQTLRLPLLFIAMMLLGALAARAGLQLLALEPLLAVSLLGIGLALFLRRRSPALLAGGLCAAAGLLHGAAHGQELQGTGALVGMLVATAVGHGLGLLLGRRLGGRGAMVWRLLGLALAGAGTGLLLT</sequence>
<keyword evidence="1" id="KW-0472">Membrane</keyword>
<dbReference type="PIRSF" id="PIRSF016919">
    <property type="entry name" value="HupE_UreJ"/>
    <property type="match status" value="1"/>
</dbReference>
<keyword evidence="4" id="KW-1185">Reference proteome</keyword>
<dbReference type="Proteomes" id="UP000295361">
    <property type="component" value="Unassembled WGS sequence"/>
</dbReference>
<keyword evidence="1" id="KW-0812">Transmembrane</keyword>
<reference evidence="3 4" key="1">
    <citation type="submission" date="2019-03" db="EMBL/GenBank/DDBJ databases">
        <title>Genomic Encyclopedia of Type Strains, Phase IV (KMG-IV): sequencing the most valuable type-strain genomes for metagenomic binning, comparative biology and taxonomic classification.</title>
        <authorList>
            <person name="Goeker M."/>
        </authorList>
    </citation>
    <scope>NUCLEOTIDE SEQUENCE [LARGE SCALE GENOMIC DNA]</scope>
    <source>
        <strain evidence="3 4">DSM 16998</strain>
    </source>
</reference>
<comment type="caution">
    <text evidence="3">The sequence shown here is derived from an EMBL/GenBank/DDBJ whole genome shotgun (WGS) entry which is preliminary data.</text>
</comment>
<evidence type="ECO:0000256" key="2">
    <source>
        <dbReference type="SAM" id="SignalP"/>
    </source>
</evidence>
<dbReference type="InterPro" id="IPR007038">
    <property type="entry name" value="HupE_UreJ"/>
</dbReference>
<feature type="transmembrane region" description="Helical" evidence="1">
    <location>
        <begin position="34"/>
        <end position="54"/>
    </location>
</feature>
<evidence type="ECO:0000313" key="3">
    <source>
        <dbReference type="EMBL" id="TDP71030.1"/>
    </source>
</evidence>
<dbReference type="EMBL" id="SNXS01000003">
    <property type="protein sequence ID" value="TDP71030.1"/>
    <property type="molecule type" value="Genomic_DNA"/>
</dbReference>
<feature type="transmembrane region" description="Helical" evidence="1">
    <location>
        <begin position="89"/>
        <end position="109"/>
    </location>
</feature>
<dbReference type="InParanoid" id="A0A4R6QLT7"/>
<evidence type="ECO:0000256" key="1">
    <source>
        <dbReference type="SAM" id="Phobius"/>
    </source>
</evidence>
<accession>A0A4R6QLT7</accession>
<feature type="transmembrane region" description="Helical" evidence="1">
    <location>
        <begin position="116"/>
        <end position="134"/>
    </location>
</feature>
<feature type="signal peptide" evidence="2">
    <location>
        <begin position="1"/>
        <end position="22"/>
    </location>
</feature>
<keyword evidence="2" id="KW-0732">Signal</keyword>
<name>A0A4R6QLT7_9BURK</name>
<feature type="transmembrane region" description="Helical" evidence="1">
    <location>
        <begin position="171"/>
        <end position="188"/>
    </location>
</feature>
<feature type="transmembrane region" description="Helical" evidence="1">
    <location>
        <begin position="66"/>
        <end position="83"/>
    </location>
</feature>
<dbReference type="Pfam" id="PF04955">
    <property type="entry name" value="HupE_UreJ"/>
    <property type="match status" value="1"/>
</dbReference>
<dbReference type="OrthoDB" id="9808192at2"/>
<keyword evidence="1" id="KW-1133">Transmembrane helix</keyword>
<feature type="transmembrane region" description="Helical" evidence="1">
    <location>
        <begin position="140"/>
        <end position="159"/>
    </location>
</feature>
<feature type="chain" id="PRO_5020798628" evidence="2">
    <location>
        <begin position="23"/>
        <end position="189"/>
    </location>
</feature>